<sequence>MKAMVYTPFGDNDILHFSEVDKPVPADDDVLIRVKATTVTKSHLRHQFPKILRLPSRLTLGALLPKEEILGTEFAGVVEAVGKNVRLFKPNDRVFGIVGVESGTYAEYITVQDDSVLSLMPENTNFEEAASIPYGALIALQMLRDKAKVQVGQKVLINGASGPVGTAAVQIAKWLGAKVTGICSTDELKYVQALGADRVVDYSIHDFTVAERQYDVVFDIANTACFDSCCDVLKPQGICLKLEAGLAEYYQMMSSIFLGKRRLACRYHVDTSLDLVFIKDLIEMGFLRPRIDRQYTFTQLEEAHQYAQAKRRKGSVVIQVS</sequence>
<protein>
    <submittedName>
        <fullName evidence="2">Alcohol dehydrogenase</fullName>
    </submittedName>
</protein>
<evidence type="ECO:0000313" key="2">
    <source>
        <dbReference type="EMBL" id="GLQ72158.1"/>
    </source>
</evidence>
<organism evidence="2 3">
    <name type="scientific">Vibrio penaeicida</name>
    <dbReference type="NCBI Taxonomy" id="104609"/>
    <lineage>
        <taxon>Bacteria</taxon>
        <taxon>Pseudomonadati</taxon>
        <taxon>Pseudomonadota</taxon>
        <taxon>Gammaproteobacteria</taxon>
        <taxon>Vibrionales</taxon>
        <taxon>Vibrionaceae</taxon>
        <taxon>Vibrio</taxon>
    </lineage>
</organism>
<proteinExistence type="predicted"/>
<gene>
    <name evidence="2" type="ORF">GCM10007932_15180</name>
</gene>
<dbReference type="PANTHER" id="PTHR11695:SF648">
    <property type="entry name" value="ZINC-BINDING OXIDOREDUCTASE"/>
    <property type="match status" value="1"/>
</dbReference>
<evidence type="ECO:0000259" key="1">
    <source>
        <dbReference type="SMART" id="SM00829"/>
    </source>
</evidence>
<dbReference type="EMBL" id="BSNX01000012">
    <property type="protein sequence ID" value="GLQ72158.1"/>
    <property type="molecule type" value="Genomic_DNA"/>
</dbReference>
<dbReference type="Proteomes" id="UP001156690">
    <property type="component" value="Unassembled WGS sequence"/>
</dbReference>
<dbReference type="InterPro" id="IPR011032">
    <property type="entry name" value="GroES-like_sf"/>
</dbReference>
<keyword evidence="3" id="KW-1185">Reference proteome</keyword>
<dbReference type="SUPFAM" id="SSF51735">
    <property type="entry name" value="NAD(P)-binding Rossmann-fold domains"/>
    <property type="match status" value="1"/>
</dbReference>
<dbReference type="Gene3D" id="3.40.50.720">
    <property type="entry name" value="NAD(P)-binding Rossmann-like Domain"/>
    <property type="match status" value="1"/>
</dbReference>
<dbReference type="PANTHER" id="PTHR11695">
    <property type="entry name" value="ALCOHOL DEHYDROGENASE RELATED"/>
    <property type="match status" value="1"/>
</dbReference>
<comment type="caution">
    <text evidence="2">The sequence shown here is derived from an EMBL/GenBank/DDBJ whole genome shotgun (WGS) entry which is preliminary data.</text>
</comment>
<reference evidence="3" key="1">
    <citation type="journal article" date="2019" name="Int. J. Syst. Evol. Microbiol.">
        <title>The Global Catalogue of Microorganisms (GCM) 10K type strain sequencing project: providing services to taxonomists for standard genome sequencing and annotation.</title>
        <authorList>
            <consortium name="The Broad Institute Genomics Platform"/>
            <consortium name="The Broad Institute Genome Sequencing Center for Infectious Disease"/>
            <person name="Wu L."/>
            <person name="Ma J."/>
        </authorList>
    </citation>
    <scope>NUCLEOTIDE SEQUENCE [LARGE SCALE GENOMIC DNA]</scope>
    <source>
        <strain evidence="3">NBRC 15640</strain>
    </source>
</reference>
<dbReference type="Pfam" id="PF13602">
    <property type="entry name" value="ADH_zinc_N_2"/>
    <property type="match status" value="1"/>
</dbReference>
<dbReference type="InterPro" id="IPR020843">
    <property type="entry name" value="ER"/>
</dbReference>
<dbReference type="SUPFAM" id="SSF50129">
    <property type="entry name" value="GroES-like"/>
    <property type="match status" value="1"/>
</dbReference>
<evidence type="ECO:0000313" key="3">
    <source>
        <dbReference type="Proteomes" id="UP001156690"/>
    </source>
</evidence>
<dbReference type="GO" id="GO:0016491">
    <property type="term" value="F:oxidoreductase activity"/>
    <property type="evidence" value="ECO:0007669"/>
    <property type="project" value="InterPro"/>
</dbReference>
<dbReference type="InterPro" id="IPR036291">
    <property type="entry name" value="NAD(P)-bd_dom_sf"/>
</dbReference>
<name>A0AAV5NPH9_9VIBR</name>
<dbReference type="Gene3D" id="3.90.180.10">
    <property type="entry name" value="Medium-chain alcohol dehydrogenases, catalytic domain"/>
    <property type="match status" value="1"/>
</dbReference>
<dbReference type="AlphaFoldDB" id="A0AAV5NPH9"/>
<feature type="domain" description="Enoyl reductase (ER)" evidence="1">
    <location>
        <begin position="10"/>
        <end position="318"/>
    </location>
</feature>
<dbReference type="InterPro" id="IPR013154">
    <property type="entry name" value="ADH-like_N"/>
</dbReference>
<dbReference type="InterPro" id="IPR050700">
    <property type="entry name" value="YIM1/Zinc_Alcohol_DH_Fams"/>
</dbReference>
<dbReference type="SMART" id="SM00829">
    <property type="entry name" value="PKS_ER"/>
    <property type="match status" value="1"/>
</dbReference>
<dbReference type="RefSeq" id="WP_224067827.1">
    <property type="nucleotide sequence ID" value="NZ_AP025150.1"/>
</dbReference>
<dbReference type="Pfam" id="PF08240">
    <property type="entry name" value="ADH_N"/>
    <property type="match status" value="1"/>
</dbReference>
<accession>A0AAV5NPH9</accession>
<dbReference type="CDD" id="cd08267">
    <property type="entry name" value="MDR1"/>
    <property type="match status" value="1"/>
</dbReference>